<evidence type="ECO:0000256" key="2">
    <source>
        <dbReference type="ARBA" id="ARBA00022679"/>
    </source>
</evidence>
<dbReference type="AlphaFoldDB" id="A0A0P7Y7I6"/>
<name>A0A0P7Y7I6_9BACT</name>
<proteinExistence type="predicted"/>
<dbReference type="CDD" id="cd06533">
    <property type="entry name" value="Glyco_transf_WecG_TagA"/>
    <property type="match status" value="1"/>
</dbReference>
<keyword evidence="2" id="KW-0808">Transferase</keyword>
<dbReference type="InterPro" id="IPR004629">
    <property type="entry name" value="WecG_TagA_CpsF"/>
</dbReference>
<organism evidence="3 4">
    <name type="scientific">Algoriphagus marincola HL-49</name>
    <dbReference type="NCBI Taxonomy" id="1305737"/>
    <lineage>
        <taxon>Bacteria</taxon>
        <taxon>Pseudomonadati</taxon>
        <taxon>Bacteroidota</taxon>
        <taxon>Cytophagia</taxon>
        <taxon>Cytophagales</taxon>
        <taxon>Cyclobacteriaceae</taxon>
        <taxon>Algoriphagus</taxon>
    </lineage>
</organism>
<dbReference type="STRING" id="1305737.GCA_000526355_00782"/>
<dbReference type="GO" id="GO:0016758">
    <property type="term" value="F:hexosyltransferase activity"/>
    <property type="evidence" value="ECO:0007669"/>
    <property type="project" value="TreeGrafter"/>
</dbReference>
<evidence type="ECO:0000313" key="4">
    <source>
        <dbReference type="Proteomes" id="UP000050421"/>
    </source>
</evidence>
<dbReference type="Pfam" id="PF03808">
    <property type="entry name" value="Glyco_tran_WecG"/>
    <property type="match status" value="1"/>
</dbReference>
<evidence type="ECO:0000256" key="1">
    <source>
        <dbReference type="ARBA" id="ARBA00022676"/>
    </source>
</evidence>
<dbReference type="PANTHER" id="PTHR34136:SF1">
    <property type="entry name" value="UDP-N-ACETYL-D-MANNOSAMINURONIC ACID TRANSFERASE"/>
    <property type="match status" value="1"/>
</dbReference>
<accession>A0A0P7Y7I6</accession>
<dbReference type="Proteomes" id="UP000050421">
    <property type="component" value="Unassembled WGS sequence"/>
</dbReference>
<protein>
    <submittedName>
        <fullName evidence="3">UDP-N-acetyl-D-mannosaminuronic acid transferas RffM</fullName>
    </submittedName>
</protein>
<dbReference type="PATRIC" id="fig|1305737.6.peg.2939"/>
<dbReference type="EMBL" id="LJXT01000075">
    <property type="protein sequence ID" value="KPQ13953.1"/>
    <property type="molecule type" value="Genomic_DNA"/>
</dbReference>
<dbReference type="PANTHER" id="PTHR34136">
    <property type="match status" value="1"/>
</dbReference>
<reference evidence="3 4" key="1">
    <citation type="submission" date="2015-09" db="EMBL/GenBank/DDBJ databases">
        <title>Identification and resolution of microdiversity through metagenomic sequencing of parallel consortia.</title>
        <authorList>
            <person name="Nelson W.C."/>
            <person name="Romine M.F."/>
            <person name="Lindemann S.R."/>
        </authorList>
    </citation>
    <scope>NUCLEOTIDE SEQUENCE [LARGE SCALE GENOMIC DNA]</scope>
    <source>
        <strain evidence="3">HL-49</strain>
    </source>
</reference>
<dbReference type="NCBIfam" id="TIGR00696">
    <property type="entry name" value="wecG_tagA_cpsF"/>
    <property type="match status" value="1"/>
</dbReference>
<keyword evidence="1" id="KW-0328">Glycosyltransferase</keyword>
<sequence length="232" mass="26890">MKSEKLKNIKCYAPTSREQLIEFAFTKNAILVAVNAEKILKANDEIKDIINRNIGYPDGVGAVWALEKKGIKDTLKIPGCELWLDIVKRYNEVKSFYLVGGKETVIQNTVDQLKKDYPNIQILGYRNGYIKTDKEKEMLIQDISTKKPDVVFIAMGSPKQELLMEQIQKAHPALYQGLGGSFDVYTGNIQRAPKWWIKNNLEWAYRLVKQPTRIKRQLIYIKFYIYLKLNKL</sequence>
<comment type="caution">
    <text evidence="3">The sequence shown here is derived from an EMBL/GenBank/DDBJ whole genome shotgun (WGS) entry which is preliminary data.</text>
</comment>
<dbReference type="eggNOG" id="COG1922">
    <property type="taxonomic scope" value="Bacteria"/>
</dbReference>
<evidence type="ECO:0000313" key="3">
    <source>
        <dbReference type="EMBL" id="KPQ13953.1"/>
    </source>
</evidence>
<dbReference type="OrthoDB" id="9771846at2"/>
<gene>
    <name evidence="3" type="primary">rffM</name>
    <name evidence="3" type="ORF">HLUCCX10_11615</name>
</gene>